<evidence type="ECO:0000256" key="5">
    <source>
        <dbReference type="ARBA" id="ARBA00022691"/>
    </source>
</evidence>
<evidence type="ECO:0000256" key="2">
    <source>
        <dbReference type="ARBA" id="ARBA00022454"/>
    </source>
</evidence>
<dbReference type="InterPro" id="IPR001214">
    <property type="entry name" value="SET_dom"/>
</dbReference>
<dbReference type="InterPro" id="IPR015947">
    <property type="entry name" value="PUA-like_sf"/>
</dbReference>
<keyword evidence="15" id="KW-1185">Reference proteome</keyword>
<dbReference type="PROSITE" id="PS50868">
    <property type="entry name" value="POST_SET"/>
    <property type="match status" value="1"/>
</dbReference>
<evidence type="ECO:0000256" key="7">
    <source>
        <dbReference type="ARBA" id="ARBA00023242"/>
    </source>
</evidence>
<keyword evidence="4" id="KW-0808">Transferase</keyword>
<dbReference type="PANTHER" id="PTHR45660">
    <property type="entry name" value="HISTONE-LYSINE N-METHYLTRANSFERASE SETMAR"/>
    <property type="match status" value="1"/>
</dbReference>
<dbReference type="InterPro" id="IPR003616">
    <property type="entry name" value="Post-SET_dom"/>
</dbReference>
<dbReference type="GO" id="GO:0042054">
    <property type="term" value="F:histone methyltransferase activity"/>
    <property type="evidence" value="ECO:0007669"/>
    <property type="project" value="InterPro"/>
</dbReference>
<feature type="domain" description="Post-SET" evidence="12">
    <location>
        <begin position="875"/>
        <end position="891"/>
    </location>
</feature>
<dbReference type="PROSITE" id="PS50280">
    <property type="entry name" value="SET"/>
    <property type="match status" value="1"/>
</dbReference>
<keyword evidence="2" id="KW-0158">Chromosome</keyword>
<evidence type="ECO:0000259" key="10">
    <source>
        <dbReference type="PROSITE" id="PS50280"/>
    </source>
</evidence>
<comment type="subcellular location">
    <subcellularLocation>
        <location evidence="1">Chromosome</location>
    </subcellularLocation>
    <subcellularLocation>
        <location evidence="8">Nucleus</location>
    </subcellularLocation>
</comment>
<keyword evidence="7 8" id="KW-0539">Nucleus</keyword>
<feature type="region of interest" description="Disordered" evidence="9">
    <location>
        <begin position="321"/>
        <end position="348"/>
    </location>
</feature>
<evidence type="ECO:0000256" key="3">
    <source>
        <dbReference type="ARBA" id="ARBA00022603"/>
    </source>
</evidence>
<dbReference type="InterPro" id="IPR051357">
    <property type="entry name" value="H3K9_HMTase_SUVAR3-9"/>
</dbReference>
<feature type="region of interest" description="Disordered" evidence="9">
    <location>
        <begin position="59"/>
        <end position="89"/>
    </location>
</feature>
<dbReference type="CDD" id="cd10545">
    <property type="entry name" value="SET_AtSUVH-like"/>
    <property type="match status" value="1"/>
</dbReference>
<feature type="region of interest" description="Disordered" evidence="9">
    <location>
        <begin position="254"/>
        <end position="303"/>
    </location>
</feature>
<reference evidence="14" key="1">
    <citation type="journal article" date="2017" name="Nature">
        <title>The genome of Chenopodium quinoa.</title>
        <authorList>
            <person name="Jarvis D.E."/>
            <person name="Ho Y.S."/>
            <person name="Lightfoot D.J."/>
            <person name="Schmoeckel S.M."/>
            <person name="Li B."/>
            <person name="Borm T.J.A."/>
            <person name="Ohyanagi H."/>
            <person name="Mineta K."/>
            <person name="Michell C.T."/>
            <person name="Saber N."/>
            <person name="Kharbatia N.M."/>
            <person name="Rupper R.R."/>
            <person name="Sharp A.R."/>
            <person name="Dally N."/>
            <person name="Boughton B.A."/>
            <person name="Woo Y.H."/>
            <person name="Gao G."/>
            <person name="Schijlen E.G.W.M."/>
            <person name="Guo X."/>
            <person name="Momin A.A."/>
            <person name="Negrao S."/>
            <person name="Al-Babili S."/>
            <person name="Gehring C."/>
            <person name="Roessner U."/>
            <person name="Jung C."/>
            <person name="Murphy K."/>
            <person name="Arold S.T."/>
            <person name="Gojobori T."/>
            <person name="van der Linden C.G."/>
            <person name="van Loo E.N."/>
            <person name="Jellen E.N."/>
            <person name="Maughan P.J."/>
            <person name="Tester M."/>
        </authorList>
    </citation>
    <scope>NUCLEOTIDE SEQUENCE [LARGE SCALE GENOMIC DNA]</scope>
    <source>
        <strain evidence="14">cv. PI 614886</strain>
    </source>
</reference>
<keyword evidence="6" id="KW-0156">Chromatin regulator</keyword>
<dbReference type="GO" id="GO:0032259">
    <property type="term" value="P:methylation"/>
    <property type="evidence" value="ECO:0007669"/>
    <property type="project" value="UniProtKB-KW"/>
</dbReference>
<dbReference type="GO" id="GO:0003690">
    <property type="term" value="F:double-stranded DNA binding"/>
    <property type="evidence" value="ECO:0007669"/>
    <property type="project" value="TreeGrafter"/>
</dbReference>
<dbReference type="SMART" id="SM00466">
    <property type="entry name" value="SRA"/>
    <property type="match status" value="1"/>
</dbReference>
<dbReference type="PROSITE" id="PS51015">
    <property type="entry name" value="YDG"/>
    <property type="match status" value="1"/>
</dbReference>
<dbReference type="Gramene" id="AUR62018851-RA">
    <property type="protein sequence ID" value="AUR62018851-RA:cds"/>
    <property type="gene ID" value="AUR62018851"/>
</dbReference>
<dbReference type="GO" id="GO:0008270">
    <property type="term" value="F:zinc ion binding"/>
    <property type="evidence" value="ECO:0007669"/>
    <property type="project" value="InterPro"/>
</dbReference>
<proteinExistence type="predicted"/>
<dbReference type="InterPro" id="IPR007728">
    <property type="entry name" value="Pre-SET_dom"/>
</dbReference>
<dbReference type="KEGG" id="cqi:110730304"/>
<dbReference type="GeneID" id="110730304"/>
<feature type="compositionally biased region" description="Polar residues" evidence="9">
    <location>
        <begin position="279"/>
        <end position="288"/>
    </location>
</feature>
<feature type="domain" description="YDG" evidence="13">
    <location>
        <begin position="434"/>
        <end position="583"/>
    </location>
</feature>
<dbReference type="GO" id="GO:0005694">
    <property type="term" value="C:chromosome"/>
    <property type="evidence" value="ECO:0007669"/>
    <property type="project" value="UniProtKB-SubCell"/>
</dbReference>
<dbReference type="EnsemblPlants" id="AUR62018851-RA">
    <property type="protein sequence ID" value="AUR62018851-RA:cds"/>
    <property type="gene ID" value="AUR62018851"/>
</dbReference>
<dbReference type="Pfam" id="PF05033">
    <property type="entry name" value="Pre-SET"/>
    <property type="match status" value="1"/>
</dbReference>
<feature type="domain" description="Pre-SET" evidence="11">
    <location>
        <begin position="655"/>
        <end position="715"/>
    </location>
</feature>
<dbReference type="SUPFAM" id="SSF82199">
    <property type="entry name" value="SET domain"/>
    <property type="match status" value="1"/>
</dbReference>
<evidence type="ECO:0000256" key="1">
    <source>
        <dbReference type="ARBA" id="ARBA00004286"/>
    </source>
</evidence>
<accession>A0A803LUF7</accession>
<dbReference type="GO" id="GO:0005634">
    <property type="term" value="C:nucleus"/>
    <property type="evidence" value="ECO:0007669"/>
    <property type="project" value="UniProtKB-SubCell"/>
</dbReference>
<feature type="compositionally biased region" description="Basic and acidic residues" evidence="9">
    <location>
        <begin position="59"/>
        <end position="83"/>
    </location>
</feature>
<feature type="domain" description="SET" evidence="10">
    <location>
        <begin position="718"/>
        <end position="861"/>
    </location>
</feature>
<dbReference type="Gene3D" id="2.170.270.10">
    <property type="entry name" value="SET domain"/>
    <property type="match status" value="1"/>
</dbReference>
<keyword evidence="5" id="KW-0949">S-adenosyl-L-methionine</keyword>
<evidence type="ECO:0000256" key="6">
    <source>
        <dbReference type="ARBA" id="ARBA00022853"/>
    </source>
</evidence>
<sequence length="891" mass="99162">MSPMIDEDMLLDILDNSLLISPPEYGMQNILGNCDFPNGYGTISPQNSMLSNCEQIEGDDWRKGGTLREAERQSVSEESESHDLPVCPNGAELPASSLVKLERVEDGYEELPKMPVMNPKLPSAVKHEVMDEAALVQPCLLPSPRISPNRGRNGQRCASQKRVSPVCDIRRRKMPRLVETQDKHLGECETVSDIHEAVVNNINQIGEQPDDNVLQDKIQEDAVLGNSGDVVEDPFDSQKSASVHMNMQPPLFSKLSKNKGRDNLCEESNCEQGKGMKQSDGNGKQKTFSIKKRNKKKTSAGLSCSNTKVVEGRNTGVENERGMSMVQGPKSVPNPLREGKEGVETSQSMAGVKMKEGMKHGCVMSNKGNCLSNTSDARRKVRDTLRLFHGVLRKLVQADENKAKGRVDASIQISAALKIFKDHGKYTSAKKTLGHVPGVEVGDLFTYRVELDIIGLHKPLQSGIDFIKLDTKLVAISVVASGRYDNVVDNSDVLIYVGQGGNIAGGCKQLEDQKLLGGNLALKNSIDKKNPVRVVRGFKERKTIRGKRVTIPTYIYDGLYTAERCWQECGPHGKLIYKFELRRIPHQQELTWKKLEKVKKSKNSKAQKVQVEDISKGKEETPIFAVNTIDDEKPLPFTYITSVMYPDWCRPLPPKGCDCKDGCSDSEHCACALKNGGEIPYNYSGALVEEKPLIYECGPSCKCPPTCHNRVSQHGIKLPLEVFKTESRGWGVRSLSSIPSGSFVCEYIGEILDEKEAEQRIDDDEYLFDIGRNYNDPTLRDRLSALMPDMPSKFSAIVENVGFTIDAAKFGNIGRFINHSCSPNLVAQNVLYDHEDKRIPHIMLFASENIPPFQELSYHYNYTIDQVLDSKGNVRKKICYCGSADCTGRMY</sequence>
<dbReference type="Proteomes" id="UP000596660">
    <property type="component" value="Unplaced"/>
</dbReference>
<evidence type="ECO:0000259" key="13">
    <source>
        <dbReference type="PROSITE" id="PS51015"/>
    </source>
</evidence>
<dbReference type="Gene3D" id="2.30.280.10">
    <property type="entry name" value="SRA-YDG"/>
    <property type="match status" value="1"/>
</dbReference>
<evidence type="ECO:0000313" key="15">
    <source>
        <dbReference type="Proteomes" id="UP000596660"/>
    </source>
</evidence>
<organism evidence="14 15">
    <name type="scientific">Chenopodium quinoa</name>
    <name type="common">Quinoa</name>
    <dbReference type="NCBI Taxonomy" id="63459"/>
    <lineage>
        <taxon>Eukaryota</taxon>
        <taxon>Viridiplantae</taxon>
        <taxon>Streptophyta</taxon>
        <taxon>Embryophyta</taxon>
        <taxon>Tracheophyta</taxon>
        <taxon>Spermatophyta</taxon>
        <taxon>Magnoliopsida</taxon>
        <taxon>eudicotyledons</taxon>
        <taxon>Gunneridae</taxon>
        <taxon>Pentapetalae</taxon>
        <taxon>Caryophyllales</taxon>
        <taxon>Chenopodiaceae</taxon>
        <taxon>Chenopodioideae</taxon>
        <taxon>Atripliceae</taxon>
        <taxon>Chenopodium</taxon>
    </lineage>
</organism>
<evidence type="ECO:0000256" key="8">
    <source>
        <dbReference type="PROSITE-ProRule" id="PRU00358"/>
    </source>
</evidence>
<dbReference type="RefSeq" id="XP_021765788.1">
    <property type="nucleotide sequence ID" value="XM_021910096.1"/>
</dbReference>
<dbReference type="PROSITE" id="PS51575">
    <property type="entry name" value="SAM_MT43_SUVAR39_2"/>
    <property type="match status" value="1"/>
</dbReference>
<dbReference type="Pfam" id="PF02182">
    <property type="entry name" value="SAD_SRA"/>
    <property type="match status" value="1"/>
</dbReference>
<dbReference type="InterPro" id="IPR046341">
    <property type="entry name" value="SET_dom_sf"/>
</dbReference>
<evidence type="ECO:0000313" key="14">
    <source>
        <dbReference type="EnsemblPlants" id="AUR62018851-RA:cds"/>
    </source>
</evidence>
<protein>
    <submittedName>
        <fullName evidence="14">Uncharacterized protein</fullName>
    </submittedName>
</protein>
<evidence type="ECO:0000256" key="9">
    <source>
        <dbReference type="SAM" id="MobiDB-lite"/>
    </source>
</evidence>
<dbReference type="InterPro" id="IPR003105">
    <property type="entry name" value="SRA_YDG"/>
</dbReference>
<dbReference type="PANTHER" id="PTHR45660:SF46">
    <property type="entry name" value="HISTONE-LYSINE N-METHYLTRANSFERASE, H3 LYSINE-9 SPECIFIC SUVH6"/>
    <property type="match status" value="1"/>
</dbReference>
<dbReference type="Pfam" id="PF00856">
    <property type="entry name" value="SET"/>
    <property type="match status" value="1"/>
</dbReference>
<dbReference type="InterPro" id="IPR025794">
    <property type="entry name" value="H3-K9-MeTrfase_plant"/>
</dbReference>
<name>A0A803LUF7_CHEQI</name>
<dbReference type="PROSITE" id="PS50867">
    <property type="entry name" value="PRE_SET"/>
    <property type="match status" value="1"/>
</dbReference>
<evidence type="ECO:0000259" key="12">
    <source>
        <dbReference type="PROSITE" id="PS50868"/>
    </source>
</evidence>
<keyword evidence="3" id="KW-0489">Methyltransferase</keyword>
<dbReference type="SMART" id="SM00317">
    <property type="entry name" value="SET"/>
    <property type="match status" value="1"/>
</dbReference>
<dbReference type="AlphaFoldDB" id="A0A803LUF7"/>
<dbReference type="OrthoDB" id="5792673at2759"/>
<gene>
    <name evidence="14" type="primary">LOC110730304</name>
</gene>
<evidence type="ECO:0000259" key="11">
    <source>
        <dbReference type="PROSITE" id="PS50867"/>
    </source>
</evidence>
<dbReference type="SUPFAM" id="SSF88697">
    <property type="entry name" value="PUA domain-like"/>
    <property type="match status" value="1"/>
</dbReference>
<dbReference type="SMART" id="SM00468">
    <property type="entry name" value="PreSET"/>
    <property type="match status" value="1"/>
</dbReference>
<feature type="compositionally biased region" description="Basic residues" evidence="9">
    <location>
        <begin position="289"/>
        <end position="298"/>
    </location>
</feature>
<dbReference type="InterPro" id="IPR036987">
    <property type="entry name" value="SRA-YDG_sf"/>
</dbReference>
<reference evidence="14" key="2">
    <citation type="submission" date="2021-03" db="UniProtKB">
        <authorList>
            <consortium name="EnsemblPlants"/>
        </authorList>
    </citation>
    <scope>IDENTIFICATION</scope>
</reference>
<evidence type="ECO:0000256" key="4">
    <source>
        <dbReference type="ARBA" id="ARBA00022679"/>
    </source>
</evidence>